<comment type="caution">
    <text evidence="1">The sequence shown here is derived from an EMBL/GenBank/DDBJ whole genome shotgun (WGS) entry which is preliminary data.</text>
</comment>
<dbReference type="GO" id="GO:0008168">
    <property type="term" value="F:methyltransferase activity"/>
    <property type="evidence" value="ECO:0007669"/>
    <property type="project" value="UniProtKB-KW"/>
</dbReference>
<keyword evidence="1" id="KW-0808">Transferase</keyword>
<dbReference type="PANTHER" id="PTHR20974:SF0">
    <property type="entry name" value="UPF0585 PROTEIN CG18661"/>
    <property type="match status" value="1"/>
</dbReference>
<reference evidence="1 2" key="1">
    <citation type="journal article" date="2013" name="Genome Announc.">
        <title>Draft Genome Sequence of Strain JLT2015T, Belonging to the Family Sphingomonadaceae of the Alphaproteobacteria.</title>
        <authorList>
            <person name="Tang K."/>
            <person name="Liu K."/>
            <person name="Li S."/>
            <person name="Jiao N."/>
        </authorList>
    </citation>
    <scope>NUCLEOTIDE SEQUENCE [LARGE SCALE GENOMIC DNA]</scope>
    <source>
        <strain evidence="1 2">JLT2015</strain>
    </source>
</reference>
<evidence type="ECO:0000313" key="2">
    <source>
        <dbReference type="Proteomes" id="UP000011717"/>
    </source>
</evidence>
<protein>
    <submittedName>
        <fullName evidence="1">SAM-dependent methyltransferase</fullName>
    </submittedName>
</protein>
<dbReference type="Gene3D" id="3.40.50.150">
    <property type="entry name" value="Vaccinia Virus protein VP39"/>
    <property type="match status" value="1"/>
</dbReference>
<dbReference type="PANTHER" id="PTHR20974">
    <property type="entry name" value="UPF0585 PROTEIN CG18661"/>
    <property type="match status" value="1"/>
</dbReference>
<name>M2U2J7_9SPHN</name>
<dbReference type="InterPro" id="IPR029063">
    <property type="entry name" value="SAM-dependent_MTases_sf"/>
</dbReference>
<accession>M2U2J7</accession>
<gene>
    <name evidence="1" type="ORF">C725_2541</name>
</gene>
<dbReference type="Proteomes" id="UP000011717">
    <property type="component" value="Unassembled WGS sequence"/>
</dbReference>
<evidence type="ECO:0000313" key="1">
    <source>
        <dbReference type="EMBL" id="EMD82053.1"/>
    </source>
</evidence>
<dbReference type="InterPro" id="IPR010342">
    <property type="entry name" value="DUF938"/>
</dbReference>
<dbReference type="AlphaFoldDB" id="M2U2J7"/>
<proteinExistence type="predicted"/>
<dbReference type="Pfam" id="PF06080">
    <property type="entry name" value="DUF938"/>
    <property type="match status" value="1"/>
</dbReference>
<keyword evidence="2" id="KW-1185">Reference proteome</keyword>
<dbReference type="SUPFAM" id="SSF53335">
    <property type="entry name" value="S-adenosyl-L-methionine-dependent methyltransferases"/>
    <property type="match status" value="1"/>
</dbReference>
<sequence length="157" mass="17207">MYLARRFPALTWLPSDPDEGARDSIAAHRRNADLPNLKAPVALDASAPHWPVQHAEAITCINMIHISLWAATEGLMVGAARCLPPGGLLYLYGPYREAGKTLAASNAAFDADLRARNSEWGLRDLSAVEHLAGQHGLRLTQRIDMPANNLSLFFRRA</sequence>
<organism evidence="1 2">
    <name type="scientific">Pacificimonas flava</name>
    <dbReference type="NCBI Taxonomy" id="1234595"/>
    <lineage>
        <taxon>Bacteria</taxon>
        <taxon>Pseudomonadati</taxon>
        <taxon>Pseudomonadota</taxon>
        <taxon>Alphaproteobacteria</taxon>
        <taxon>Sphingomonadales</taxon>
        <taxon>Sphingosinicellaceae</taxon>
        <taxon>Pacificimonas</taxon>
    </lineage>
</organism>
<dbReference type="PATRIC" id="fig|1234595.3.peg.2542"/>
<dbReference type="GO" id="GO:0032259">
    <property type="term" value="P:methylation"/>
    <property type="evidence" value="ECO:0007669"/>
    <property type="project" value="UniProtKB-KW"/>
</dbReference>
<dbReference type="EMBL" id="AMRV01000010">
    <property type="protein sequence ID" value="EMD82053.1"/>
    <property type="molecule type" value="Genomic_DNA"/>
</dbReference>
<keyword evidence="1" id="KW-0489">Methyltransferase</keyword>